<keyword evidence="3" id="KW-1185">Reference proteome</keyword>
<comment type="caution">
    <text evidence="2">The sequence shown here is derived from an EMBL/GenBank/DDBJ whole genome shotgun (WGS) entry which is preliminary data.</text>
</comment>
<gene>
    <name evidence="2" type="ORF">GCM10010218_32690</name>
</gene>
<dbReference type="RefSeq" id="WP_229891027.1">
    <property type="nucleotide sequence ID" value="NZ_BNBD01000005.1"/>
</dbReference>
<reference evidence="2" key="1">
    <citation type="journal article" date="2014" name="Int. J. Syst. Evol. Microbiol.">
        <title>Complete genome sequence of Corynebacterium casei LMG S-19264T (=DSM 44701T), isolated from a smear-ripened cheese.</title>
        <authorList>
            <consortium name="US DOE Joint Genome Institute (JGI-PGF)"/>
            <person name="Walter F."/>
            <person name="Albersmeier A."/>
            <person name="Kalinowski J."/>
            <person name="Ruckert C."/>
        </authorList>
    </citation>
    <scope>NUCLEOTIDE SEQUENCE</scope>
    <source>
        <strain evidence="2">JCM 4059</strain>
    </source>
</reference>
<dbReference type="SUPFAM" id="SSF52980">
    <property type="entry name" value="Restriction endonuclease-like"/>
    <property type="match status" value="1"/>
</dbReference>
<name>A0A919B404_9ACTN</name>
<dbReference type="Gene3D" id="3.90.1570.10">
    <property type="entry name" value="tt1808, chain A"/>
    <property type="match status" value="1"/>
</dbReference>
<dbReference type="Pfam" id="PF05685">
    <property type="entry name" value="Uma2"/>
    <property type="match status" value="1"/>
</dbReference>
<dbReference type="InterPro" id="IPR012296">
    <property type="entry name" value="Nuclease_put_TT1808"/>
</dbReference>
<accession>A0A919B404</accession>
<dbReference type="PANTHER" id="PTHR35400">
    <property type="entry name" value="SLR1083 PROTEIN"/>
    <property type="match status" value="1"/>
</dbReference>
<evidence type="ECO:0000313" key="3">
    <source>
        <dbReference type="Proteomes" id="UP000638313"/>
    </source>
</evidence>
<evidence type="ECO:0000313" key="2">
    <source>
        <dbReference type="EMBL" id="GHF48668.1"/>
    </source>
</evidence>
<reference evidence="2" key="2">
    <citation type="submission" date="2020-09" db="EMBL/GenBank/DDBJ databases">
        <authorList>
            <person name="Sun Q."/>
            <person name="Ohkuma M."/>
        </authorList>
    </citation>
    <scope>NUCLEOTIDE SEQUENCE</scope>
    <source>
        <strain evidence="2">JCM 4059</strain>
    </source>
</reference>
<sequence length="198" mass="21763">MSALTAADSRGDRLDWDDLVRMWEETNGPQGCKVEVIEGLVTVSPPPANAHNHIANLLHRRLYRVIPDEWGIYRTQVLAVPSRRGLYVPDLVVLPEALLLESSGHYVPAAAAELVIEITSKDNAHHDRIKKAAGYARAGVPLYLLVDRWAPGRPTITLYGEPKGDVYCLLHAGKFGDPVPLPEPFGFTLETDGFPAPL</sequence>
<feature type="domain" description="Putative restriction endonuclease" evidence="1">
    <location>
        <begin position="28"/>
        <end position="190"/>
    </location>
</feature>
<dbReference type="Proteomes" id="UP000638313">
    <property type="component" value="Unassembled WGS sequence"/>
</dbReference>
<dbReference type="EMBL" id="BNBD01000005">
    <property type="protein sequence ID" value="GHF48668.1"/>
    <property type="molecule type" value="Genomic_DNA"/>
</dbReference>
<proteinExistence type="predicted"/>
<protein>
    <recommendedName>
        <fullName evidence="1">Putative restriction endonuclease domain-containing protein</fullName>
    </recommendedName>
</protein>
<dbReference type="InterPro" id="IPR011335">
    <property type="entry name" value="Restrct_endonuc-II-like"/>
</dbReference>
<dbReference type="PANTHER" id="PTHR35400:SF3">
    <property type="entry name" value="SLL1072 PROTEIN"/>
    <property type="match status" value="1"/>
</dbReference>
<organism evidence="2 3">
    <name type="scientific">Streptomyces mashuensis</name>
    <dbReference type="NCBI Taxonomy" id="33904"/>
    <lineage>
        <taxon>Bacteria</taxon>
        <taxon>Bacillati</taxon>
        <taxon>Actinomycetota</taxon>
        <taxon>Actinomycetes</taxon>
        <taxon>Kitasatosporales</taxon>
        <taxon>Streptomycetaceae</taxon>
        <taxon>Streptomyces</taxon>
    </lineage>
</organism>
<evidence type="ECO:0000259" key="1">
    <source>
        <dbReference type="Pfam" id="PF05685"/>
    </source>
</evidence>
<dbReference type="AlphaFoldDB" id="A0A919B404"/>
<dbReference type="InterPro" id="IPR008538">
    <property type="entry name" value="Uma2"/>
</dbReference>
<dbReference type="CDD" id="cd06260">
    <property type="entry name" value="DUF820-like"/>
    <property type="match status" value="1"/>
</dbReference>